<accession>R4UH03</accession>
<dbReference type="AlphaFoldDB" id="R4UH03"/>
<keyword evidence="2" id="KW-1185">Reference proteome</keyword>
<dbReference type="RefSeq" id="WP_016339271.1">
    <property type="nucleotide sequence ID" value="NC_021280.1"/>
</dbReference>
<dbReference type="HOGENOM" id="CLU_637616_0_0_14"/>
<dbReference type="STRING" id="1276227.SCHRY_v1c08770"/>
<name>R4UH03_9MOLU</name>
<reference evidence="1 2" key="1">
    <citation type="journal article" date="2013" name="Genome Biol. Evol.">
        <title>Complete genomes of two dipteran-associated spiroplasmas provided insights into the origin, dynamics, and impacts of viral invasion in spiroplasma.</title>
        <authorList>
            <person name="Ku C."/>
            <person name="Lo W.S."/>
            <person name="Chen L.L."/>
            <person name="Kuo C.H."/>
        </authorList>
    </citation>
    <scope>NUCLEOTIDE SEQUENCE [LARGE SCALE GENOMIC DNA]</scope>
    <source>
        <strain evidence="1 2">DF-1</strain>
    </source>
</reference>
<sequence>MFAVNESTIYNNDSHNFIGVNKINLSLDVAIETLPLPGGQGEELYPFYFRPTIGMIDPWFDEHGQTTDIYRQDLYGHFKSYQWLFHHFPTLNIKIGQLEVVINVNNKKGCLFNNLVKSNNDYVISIKDKIITFGHWAKVAIPVGCFTTTEVNKLSTVITIPSLEDNNLVAKTSYLETMINLQNRVEVTQEQLKITPFLKYQLYNSETGDFYQKSILAENNFEISFNHMTNNFIDQLFSIKTELAFDKEQFKGFPIDIWSKIDKINNFYNHNFNPLVTETTIVESETKYDSEKIRGYLQYDFATKTYYHHFIDKPYFNAKKELVGFRPSFDNNMVGLITNPFVDKEQISLSTKILQWNIIINQILVAQTDYDNLRIKITEQYQDFPNRLTKLIGSLNQIYLIDNFNLKKYFNQEFTKEVFEDFSAEFYYKN</sequence>
<dbReference type="OrthoDB" id="387604at2"/>
<evidence type="ECO:0000313" key="1">
    <source>
        <dbReference type="EMBL" id="AGM25450.1"/>
    </source>
</evidence>
<dbReference type="EMBL" id="CP005077">
    <property type="protein sequence ID" value="AGM25450.1"/>
    <property type="molecule type" value="Genomic_DNA"/>
</dbReference>
<evidence type="ECO:0000313" key="2">
    <source>
        <dbReference type="Proteomes" id="UP000013964"/>
    </source>
</evidence>
<dbReference type="Proteomes" id="UP000013964">
    <property type="component" value="Chromosome"/>
</dbReference>
<gene>
    <name evidence="1" type="ORF">SCHRY_v1c08770</name>
</gene>
<dbReference type="KEGG" id="scr:SCHRY_v1c08770"/>
<organism evidence="1 2">
    <name type="scientific">Spiroplasma chrysopicola DF-1</name>
    <dbReference type="NCBI Taxonomy" id="1276227"/>
    <lineage>
        <taxon>Bacteria</taxon>
        <taxon>Bacillati</taxon>
        <taxon>Mycoplasmatota</taxon>
        <taxon>Mollicutes</taxon>
        <taxon>Entomoplasmatales</taxon>
        <taxon>Spiroplasmataceae</taxon>
        <taxon>Spiroplasma</taxon>
    </lineage>
</organism>
<dbReference type="PATRIC" id="fig|1276227.3.peg.884"/>
<protein>
    <submittedName>
        <fullName evidence="1">Uncharacterized protein</fullName>
    </submittedName>
</protein>
<proteinExistence type="predicted"/>